<dbReference type="Proteomes" id="UP000664034">
    <property type="component" value="Unassembled WGS sequence"/>
</dbReference>
<keyword evidence="1" id="KW-1133">Transmembrane helix</keyword>
<dbReference type="AlphaFoldDB" id="A0A939K0N3"/>
<feature type="transmembrane region" description="Helical" evidence="1">
    <location>
        <begin position="44"/>
        <end position="66"/>
    </location>
</feature>
<dbReference type="Pfam" id="PF03203">
    <property type="entry name" value="MerC"/>
    <property type="match status" value="1"/>
</dbReference>
<protein>
    <submittedName>
        <fullName evidence="2">MerC domain-containing protein</fullName>
    </submittedName>
</protein>
<sequence>MKTDFIDKKADYIGITGSVLCIIHCMAAPVMVMTSGFLRNDDTLRTGFLGLDCVFIAINILAVYFATRHHTSTTIRAALWGFLSAFALALLLENTSHVFEYVAYVASAGLVITHLINLRLHRLQHSNGV</sequence>
<dbReference type="GO" id="GO:0015097">
    <property type="term" value="F:mercury ion transmembrane transporter activity"/>
    <property type="evidence" value="ECO:0007669"/>
    <property type="project" value="InterPro"/>
</dbReference>
<evidence type="ECO:0000256" key="1">
    <source>
        <dbReference type="SAM" id="Phobius"/>
    </source>
</evidence>
<dbReference type="InterPro" id="IPR004891">
    <property type="entry name" value="Mercury-R_MerC"/>
</dbReference>
<name>A0A939K0N3_9BACT</name>
<dbReference type="RefSeq" id="WP_207363846.1">
    <property type="nucleotide sequence ID" value="NZ_JAFMYV010000003.1"/>
</dbReference>
<evidence type="ECO:0000313" key="2">
    <source>
        <dbReference type="EMBL" id="MBO0936277.1"/>
    </source>
</evidence>
<dbReference type="GO" id="GO:0016020">
    <property type="term" value="C:membrane"/>
    <property type="evidence" value="ECO:0007669"/>
    <property type="project" value="InterPro"/>
</dbReference>
<keyword evidence="3" id="KW-1185">Reference proteome</keyword>
<proteinExistence type="predicted"/>
<organism evidence="2 3">
    <name type="scientific">Fibrella rubiginis</name>
    <dbReference type="NCBI Taxonomy" id="2817060"/>
    <lineage>
        <taxon>Bacteria</taxon>
        <taxon>Pseudomonadati</taxon>
        <taxon>Bacteroidota</taxon>
        <taxon>Cytophagia</taxon>
        <taxon>Cytophagales</taxon>
        <taxon>Spirosomataceae</taxon>
        <taxon>Fibrella</taxon>
    </lineage>
</organism>
<evidence type="ECO:0000313" key="3">
    <source>
        <dbReference type="Proteomes" id="UP000664034"/>
    </source>
</evidence>
<dbReference type="EMBL" id="JAFMYV010000003">
    <property type="protein sequence ID" value="MBO0936277.1"/>
    <property type="molecule type" value="Genomic_DNA"/>
</dbReference>
<feature type="transmembrane region" description="Helical" evidence="1">
    <location>
        <begin position="12"/>
        <end position="32"/>
    </location>
</feature>
<comment type="caution">
    <text evidence="2">The sequence shown here is derived from an EMBL/GenBank/DDBJ whole genome shotgun (WGS) entry which is preliminary data.</text>
</comment>
<gene>
    <name evidence="2" type="ORF">J2I47_06930</name>
</gene>
<keyword evidence="1" id="KW-0812">Transmembrane</keyword>
<feature type="transmembrane region" description="Helical" evidence="1">
    <location>
        <begin position="98"/>
        <end position="116"/>
    </location>
</feature>
<keyword evidence="1" id="KW-0472">Membrane</keyword>
<reference evidence="2" key="1">
    <citation type="submission" date="2021-03" db="EMBL/GenBank/DDBJ databases">
        <title>Fibrella sp. HMF5335 genome sequencing and assembly.</title>
        <authorList>
            <person name="Kang H."/>
            <person name="Kim H."/>
            <person name="Bae S."/>
            <person name="Joh K."/>
        </authorList>
    </citation>
    <scope>NUCLEOTIDE SEQUENCE</scope>
    <source>
        <strain evidence="2">HMF5335</strain>
    </source>
</reference>
<accession>A0A939K0N3</accession>
<feature type="transmembrane region" description="Helical" evidence="1">
    <location>
        <begin position="73"/>
        <end position="92"/>
    </location>
</feature>